<dbReference type="Gene3D" id="3.30.300.20">
    <property type="match status" value="1"/>
</dbReference>
<comment type="subcellular location">
    <subcellularLocation>
        <location evidence="3">Cytoplasm</location>
    </subcellularLocation>
</comment>
<dbReference type="SUPFAM" id="SSF54814">
    <property type="entry name" value="Prokaryotic type KH domain (KH-domain type II)"/>
    <property type="match status" value="1"/>
</dbReference>
<evidence type="ECO:0000313" key="5">
    <source>
        <dbReference type="Proteomes" id="UP000003494"/>
    </source>
</evidence>
<keyword evidence="3" id="KW-0133">Cell shape</keyword>
<dbReference type="InterPro" id="IPR009019">
    <property type="entry name" value="KH_sf_prok-type"/>
</dbReference>
<dbReference type="GO" id="GO:0009252">
    <property type="term" value="P:peptidoglycan biosynthetic process"/>
    <property type="evidence" value="ECO:0007669"/>
    <property type="project" value="UniProtKB-UniRule"/>
</dbReference>
<sequence length="86" mass="9462">MFQAKHEVIEMRELVEVIAKSLVDDPDQVEVSERKAGRTTIVELKVASSDMGKVIGKQGKIAKAIRSLVKAAATRENCRVVVDIVE</sequence>
<comment type="subunit">
    <text evidence="3">Forms a complex with KhpB.</text>
</comment>
<proteinExistence type="inferred from homology"/>
<dbReference type="AlphaFoldDB" id="C4GAZ0"/>
<evidence type="ECO:0000313" key="4">
    <source>
        <dbReference type="EMBL" id="EEP28283.1"/>
    </source>
</evidence>
<dbReference type="STRING" id="626523.GCWU000342_01091"/>
<dbReference type="NCBIfam" id="NF001748">
    <property type="entry name" value="PRK00468.1"/>
    <property type="match status" value="1"/>
</dbReference>
<protein>
    <recommendedName>
        <fullName evidence="3">RNA-binding protein KhpA</fullName>
    </recommendedName>
    <alternativeName>
        <fullName evidence="3">KH-domain protein A</fullName>
    </alternativeName>
</protein>
<name>C4GAZ0_9FIRM</name>
<keyword evidence="3" id="KW-0143">Chaperone</keyword>
<evidence type="ECO:0000256" key="1">
    <source>
        <dbReference type="ARBA" id="ARBA00022490"/>
    </source>
</evidence>
<accession>C4GAZ0</accession>
<dbReference type="GO" id="GO:0071555">
    <property type="term" value="P:cell wall organization"/>
    <property type="evidence" value="ECO:0007669"/>
    <property type="project" value="UniProtKB-KW"/>
</dbReference>
<comment type="similarity">
    <text evidence="3">Belongs to the KhpA RNA-binding protein family.</text>
</comment>
<evidence type="ECO:0000256" key="3">
    <source>
        <dbReference type="HAMAP-Rule" id="MF_00088"/>
    </source>
</evidence>
<dbReference type="eggNOG" id="COG1837">
    <property type="taxonomic scope" value="Bacteria"/>
</dbReference>
<comment type="function">
    <text evidence="3">A probable RNA chaperone. Forms a complex with KhpB which binds to cellular RNA and controls its expression. Plays a role in peptidoglycan (PG) homeostasis and cell length regulation.</text>
</comment>
<dbReference type="Proteomes" id="UP000003494">
    <property type="component" value="Unassembled WGS sequence"/>
</dbReference>
<dbReference type="GO" id="GO:0003723">
    <property type="term" value="F:RNA binding"/>
    <property type="evidence" value="ECO:0007669"/>
    <property type="project" value="UniProtKB-UniRule"/>
</dbReference>
<dbReference type="CDD" id="cd22533">
    <property type="entry name" value="KH-II_YlqC-like"/>
    <property type="match status" value="1"/>
</dbReference>
<dbReference type="PANTHER" id="PTHR34654:SF1">
    <property type="entry name" value="RNA-BINDING PROTEIN KHPA"/>
    <property type="match status" value="1"/>
</dbReference>
<gene>
    <name evidence="3" type="primary">khpA</name>
    <name evidence="4" type="ORF">GCWU000342_01091</name>
</gene>
<evidence type="ECO:0000256" key="2">
    <source>
        <dbReference type="ARBA" id="ARBA00022884"/>
    </source>
</evidence>
<dbReference type="GO" id="GO:0005737">
    <property type="term" value="C:cytoplasm"/>
    <property type="evidence" value="ECO:0007669"/>
    <property type="project" value="UniProtKB-SubCell"/>
</dbReference>
<dbReference type="HAMAP" id="MF_00088">
    <property type="entry name" value="KhpA"/>
    <property type="match status" value="1"/>
</dbReference>
<comment type="caution">
    <text evidence="4">The sequence shown here is derived from an EMBL/GenBank/DDBJ whole genome shotgun (WGS) entry which is preliminary data.</text>
</comment>
<keyword evidence="2 3" id="KW-0694">RNA-binding</keyword>
<dbReference type="GO" id="GO:0008360">
    <property type="term" value="P:regulation of cell shape"/>
    <property type="evidence" value="ECO:0007669"/>
    <property type="project" value="UniProtKB-KW"/>
</dbReference>
<organism evidence="4 5">
    <name type="scientific">Shuttleworthella satelles DSM 14600</name>
    <dbReference type="NCBI Taxonomy" id="626523"/>
    <lineage>
        <taxon>Bacteria</taxon>
        <taxon>Bacillati</taxon>
        <taxon>Bacillota</taxon>
        <taxon>Clostridia</taxon>
        <taxon>Lachnospirales</taxon>
        <taxon>Lachnospiraceae</taxon>
        <taxon>Shuttleworthella</taxon>
    </lineage>
</organism>
<dbReference type="PROSITE" id="PS50084">
    <property type="entry name" value="KH_TYPE_1"/>
    <property type="match status" value="1"/>
</dbReference>
<dbReference type="InterPro" id="IPR015946">
    <property type="entry name" value="KH_dom-like_a/b"/>
</dbReference>
<keyword evidence="3" id="KW-0961">Cell wall biogenesis/degradation</keyword>
<keyword evidence="5" id="KW-1185">Reference proteome</keyword>
<dbReference type="HOGENOM" id="CLU_132074_1_1_9"/>
<keyword evidence="1 3" id="KW-0963">Cytoplasm</keyword>
<reference evidence="4" key="1">
    <citation type="submission" date="2009-04" db="EMBL/GenBank/DDBJ databases">
        <authorList>
            <person name="Weinstock G."/>
            <person name="Sodergren E."/>
            <person name="Clifton S."/>
            <person name="Fulton L."/>
            <person name="Fulton B."/>
            <person name="Courtney L."/>
            <person name="Fronick C."/>
            <person name="Harrison M."/>
            <person name="Strong C."/>
            <person name="Farmer C."/>
            <person name="Delahaunty K."/>
            <person name="Markovic C."/>
            <person name="Hall O."/>
            <person name="Minx P."/>
            <person name="Tomlinson C."/>
            <person name="Mitreva M."/>
            <person name="Nelson J."/>
            <person name="Hou S."/>
            <person name="Wollam A."/>
            <person name="Pepin K.H."/>
            <person name="Johnson M."/>
            <person name="Bhonagiri V."/>
            <person name="Nash W.E."/>
            <person name="Warren W."/>
            <person name="Chinwalla A."/>
            <person name="Mardis E.R."/>
            <person name="Wilson R.K."/>
        </authorList>
    </citation>
    <scope>NUCLEOTIDE SEQUENCE [LARGE SCALE GENOMIC DNA]</scope>
    <source>
        <strain evidence="4">DSM 14600</strain>
    </source>
</reference>
<dbReference type="EMBL" id="ACIP02000002">
    <property type="protein sequence ID" value="EEP28283.1"/>
    <property type="molecule type" value="Genomic_DNA"/>
</dbReference>
<dbReference type="PANTHER" id="PTHR34654">
    <property type="entry name" value="UPF0109 PROTEIN SCO5592"/>
    <property type="match status" value="1"/>
</dbReference>
<dbReference type="Pfam" id="PF13083">
    <property type="entry name" value="KH_KhpA-B"/>
    <property type="match status" value="1"/>
</dbReference>
<dbReference type="InterPro" id="IPR020627">
    <property type="entry name" value="KhpA"/>
</dbReference>